<dbReference type="EMBL" id="JAVDXO010000002">
    <property type="protein sequence ID" value="MDR7306290.1"/>
    <property type="molecule type" value="Genomic_DNA"/>
</dbReference>
<protein>
    <recommendedName>
        <fullName evidence="4">Lipoprotein</fullName>
    </recommendedName>
</protein>
<dbReference type="Proteomes" id="UP001268089">
    <property type="component" value="Unassembled WGS sequence"/>
</dbReference>
<proteinExistence type="predicted"/>
<dbReference type="PROSITE" id="PS51257">
    <property type="entry name" value="PROKAR_LIPOPROTEIN"/>
    <property type="match status" value="1"/>
</dbReference>
<feature type="signal peptide" evidence="1">
    <location>
        <begin position="1"/>
        <end position="26"/>
    </location>
</feature>
<sequence>MIRPTAILLALSLAVLGGCASNPQKAATSSPTISVPALKVELACGTCQVRPNVPALIQEGYNTAAANAGAKISPSSEAVLTIKEYSERGDAARFWAGAFAGKDEIKATVVAKGKQFALEDYYRNAWQGIESLARKIGAAAFDQLQ</sequence>
<reference evidence="2 3" key="1">
    <citation type="submission" date="2023-07" db="EMBL/GenBank/DDBJ databases">
        <title>Sorghum-associated microbial communities from plants grown in Nebraska, USA.</title>
        <authorList>
            <person name="Schachtman D."/>
        </authorList>
    </citation>
    <scope>NUCLEOTIDE SEQUENCE [LARGE SCALE GENOMIC DNA]</scope>
    <source>
        <strain evidence="2 3">BE308</strain>
    </source>
</reference>
<evidence type="ECO:0000256" key="1">
    <source>
        <dbReference type="SAM" id="SignalP"/>
    </source>
</evidence>
<dbReference type="RefSeq" id="WP_310341133.1">
    <property type="nucleotide sequence ID" value="NZ_JAVDXO010000002.1"/>
</dbReference>
<feature type="chain" id="PRO_5047415051" description="Lipoprotein" evidence="1">
    <location>
        <begin position="27"/>
        <end position="145"/>
    </location>
</feature>
<evidence type="ECO:0000313" key="2">
    <source>
        <dbReference type="EMBL" id="MDR7306290.1"/>
    </source>
</evidence>
<evidence type="ECO:0008006" key="4">
    <source>
        <dbReference type="Google" id="ProtNLM"/>
    </source>
</evidence>
<name>A0ABU1ZL56_9BURK</name>
<gene>
    <name evidence="2" type="ORF">J2X15_001568</name>
</gene>
<keyword evidence="1" id="KW-0732">Signal</keyword>
<organism evidence="2 3">
    <name type="scientific">Rhodoferax saidenbachensis</name>
    <dbReference type="NCBI Taxonomy" id="1484693"/>
    <lineage>
        <taxon>Bacteria</taxon>
        <taxon>Pseudomonadati</taxon>
        <taxon>Pseudomonadota</taxon>
        <taxon>Betaproteobacteria</taxon>
        <taxon>Burkholderiales</taxon>
        <taxon>Comamonadaceae</taxon>
        <taxon>Rhodoferax</taxon>
    </lineage>
</organism>
<comment type="caution">
    <text evidence="2">The sequence shown here is derived from an EMBL/GenBank/DDBJ whole genome shotgun (WGS) entry which is preliminary data.</text>
</comment>
<evidence type="ECO:0000313" key="3">
    <source>
        <dbReference type="Proteomes" id="UP001268089"/>
    </source>
</evidence>
<keyword evidence="3" id="KW-1185">Reference proteome</keyword>
<accession>A0ABU1ZL56</accession>